<dbReference type="EMBL" id="CAFBNE010000169">
    <property type="protein sequence ID" value="CAB4969210.1"/>
    <property type="molecule type" value="Genomic_DNA"/>
</dbReference>
<gene>
    <name evidence="2" type="ORF">UFOPK3772_03196</name>
</gene>
<organism evidence="2">
    <name type="scientific">freshwater metagenome</name>
    <dbReference type="NCBI Taxonomy" id="449393"/>
    <lineage>
        <taxon>unclassified sequences</taxon>
        <taxon>metagenomes</taxon>
        <taxon>ecological metagenomes</taxon>
    </lineage>
</organism>
<reference evidence="2" key="1">
    <citation type="submission" date="2020-05" db="EMBL/GenBank/DDBJ databases">
        <authorList>
            <person name="Chiriac C."/>
            <person name="Salcher M."/>
            <person name="Ghai R."/>
            <person name="Kavagutti S V."/>
        </authorList>
    </citation>
    <scope>NUCLEOTIDE SEQUENCE</scope>
</reference>
<dbReference type="CDD" id="cd00761">
    <property type="entry name" value="Glyco_tranf_GTA_type"/>
    <property type="match status" value="1"/>
</dbReference>
<sequence>MASAQDVAAVVCTMNSGISVRECLTSLRAAGVGELIVVDASSSDGTREIALELADQVVDDPGIGLGNARNIGIAITTATYVLNMGSDNVMPAGELDRMLDYLTSRDLQGVSAQTFISGDDFVSRGLNDWRRGRFLPGPSAVIGTPTLFVGERLRSHPFDASRRFSDDSELCERWSHEFGARFAISDAHVLEIGKTSWAEVVVRCRMYGISDAEVFAVGSREGWSLRRKLSSLLHPARVDFYRPLRNLPALDALRSAPFLAGFTAMRYASWARTAARPK</sequence>
<evidence type="ECO:0000313" key="2">
    <source>
        <dbReference type="EMBL" id="CAB4969210.1"/>
    </source>
</evidence>
<proteinExistence type="predicted"/>
<protein>
    <submittedName>
        <fullName evidence="2">Unannotated protein</fullName>
    </submittedName>
</protein>
<accession>A0A6J7LKJ6</accession>
<dbReference type="InterPro" id="IPR029044">
    <property type="entry name" value="Nucleotide-diphossugar_trans"/>
</dbReference>
<dbReference type="InterPro" id="IPR001173">
    <property type="entry name" value="Glyco_trans_2-like"/>
</dbReference>
<dbReference type="Pfam" id="PF00535">
    <property type="entry name" value="Glycos_transf_2"/>
    <property type="match status" value="1"/>
</dbReference>
<feature type="domain" description="Glycosyltransferase 2-like" evidence="1">
    <location>
        <begin position="10"/>
        <end position="134"/>
    </location>
</feature>
<dbReference type="AlphaFoldDB" id="A0A6J7LKJ6"/>
<name>A0A6J7LKJ6_9ZZZZ</name>
<dbReference type="SUPFAM" id="SSF53448">
    <property type="entry name" value="Nucleotide-diphospho-sugar transferases"/>
    <property type="match status" value="1"/>
</dbReference>
<dbReference type="PANTHER" id="PTHR43646:SF6">
    <property type="entry name" value="PRE-MYCOFACTOCIN GLYCOSYLTRANSFERASE"/>
    <property type="match status" value="1"/>
</dbReference>
<dbReference type="PANTHER" id="PTHR43646">
    <property type="entry name" value="GLYCOSYLTRANSFERASE"/>
    <property type="match status" value="1"/>
</dbReference>
<dbReference type="Gene3D" id="3.90.550.10">
    <property type="entry name" value="Spore Coat Polysaccharide Biosynthesis Protein SpsA, Chain A"/>
    <property type="match status" value="1"/>
</dbReference>
<evidence type="ECO:0000259" key="1">
    <source>
        <dbReference type="Pfam" id="PF00535"/>
    </source>
</evidence>